<protein>
    <submittedName>
        <fullName evidence="2">Uncharacterized protein</fullName>
    </submittedName>
</protein>
<reference evidence="2 3" key="1">
    <citation type="submission" date="2014-03" db="EMBL/GenBank/DDBJ databases">
        <title>Genomics of Bifidobacteria.</title>
        <authorList>
            <person name="Ventura M."/>
            <person name="Milani C."/>
            <person name="Lugli G.A."/>
        </authorList>
    </citation>
    <scope>NUCLEOTIDE SEQUENCE [LARGE SCALE GENOMIC DNA]</scope>
    <source>
        <strain evidence="2 3">DSM 22767</strain>
    </source>
</reference>
<evidence type="ECO:0000313" key="3">
    <source>
        <dbReference type="Proteomes" id="UP000029096"/>
    </source>
</evidence>
<comment type="caution">
    <text evidence="2">The sequence shown here is derived from an EMBL/GenBank/DDBJ whole genome shotgun (WGS) entry which is preliminary data.</text>
</comment>
<keyword evidence="3" id="KW-1185">Reference proteome</keyword>
<feature type="transmembrane region" description="Helical" evidence="1">
    <location>
        <begin position="200"/>
        <end position="221"/>
    </location>
</feature>
<organism evidence="2 3">
    <name type="scientific">Bifidobacterium bohemicum DSM 22767</name>
    <dbReference type="NCBI Taxonomy" id="1437606"/>
    <lineage>
        <taxon>Bacteria</taxon>
        <taxon>Bacillati</taxon>
        <taxon>Actinomycetota</taxon>
        <taxon>Actinomycetes</taxon>
        <taxon>Bifidobacteriales</taxon>
        <taxon>Bifidobacteriaceae</taxon>
        <taxon>Bifidobacterium</taxon>
    </lineage>
</organism>
<dbReference type="RefSeq" id="WP_033520355.1">
    <property type="nucleotide sequence ID" value="NZ_JDUS01000001.1"/>
</dbReference>
<dbReference type="STRING" id="1437606.BBOH_0298"/>
<feature type="transmembrane region" description="Helical" evidence="1">
    <location>
        <begin position="98"/>
        <end position="121"/>
    </location>
</feature>
<dbReference type="OrthoDB" id="9952124at2"/>
<dbReference type="EMBL" id="JGYP01000001">
    <property type="protein sequence ID" value="KFI46824.1"/>
    <property type="molecule type" value="Genomic_DNA"/>
</dbReference>
<feature type="transmembrane region" description="Helical" evidence="1">
    <location>
        <begin position="47"/>
        <end position="69"/>
    </location>
</feature>
<dbReference type="AlphaFoldDB" id="A0A086ZJX4"/>
<name>A0A086ZJX4_9BIFI</name>
<evidence type="ECO:0000313" key="2">
    <source>
        <dbReference type="EMBL" id="KFI46824.1"/>
    </source>
</evidence>
<feature type="transmembrane region" description="Helical" evidence="1">
    <location>
        <begin position="141"/>
        <end position="161"/>
    </location>
</feature>
<feature type="transmembrane region" description="Helical" evidence="1">
    <location>
        <begin position="168"/>
        <end position="188"/>
    </location>
</feature>
<dbReference type="Proteomes" id="UP000029096">
    <property type="component" value="Unassembled WGS sequence"/>
</dbReference>
<feature type="transmembrane region" description="Helical" evidence="1">
    <location>
        <begin position="233"/>
        <end position="255"/>
    </location>
</feature>
<keyword evidence="1" id="KW-0472">Membrane</keyword>
<keyword evidence="1" id="KW-0812">Transmembrane</keyword>
<gene>
    <name evidence="2" type="ORF">BBOH_0298</name>
</gene>
<sequence length="268" mass="29940">MTKRPTMRMLLNETKIQARKYLHFSAALLAMLLLCDAVSVIFRSTPAVVSIAGMIRIIAWCFTICYFAFELFRYGNGANDYLLLTLPSRKTNGLTLKAVTFFCILLVFTLLECPFTAYTLSTHLTGADVAKVIAYDRASRLLGIIAFLLIFMVVSYLSFLFRNVVVSAIFTFGIYLSVTIAEGCMVLLPRLLHQTALTWAIGYNSDFAGASQFINIFPIMVWNNQKTGSLQALGTISGTAIIANLLLIAVFYFIWKLVSSHIPMNYIK</sequence>
<accession>A0A086ZJX4</accession>
<keyword evidence="1" id="KW-1133">Transmembrane helix</keyword>
<evidence type="ECO:0000256" key="1">
    <source>
        <dbReference type="SAM" id="Phobius"/>
    </source>
</evidence>
<dbReference type="eggNOG" id="ENOG5031GUF">
    <property type="taxonomic scope" value="Bacteria"/>
</dbReference>
<proteinExistence type="predicted"/>